<protein>
    <recommendedName>
        <fullName evidence="12">Protease HtpX homolog</fullName>
        <ecNumber evidence="12">3.4.24.-</ecNumber>
    </recommendedName>
</protein>
<evidence type="ECO:0000256" key="12">
    <source>
        <dbReference type="HAMAP-Rule" id="MF_00188"/>
    </source>
</evidence>
<name>A0A0F3ISH6_9PROT</name>
<keyword evidence="8 12" id="KW-0862">Zinc</keyword>
<feature type="transmembrane region" description="Helical" evidence="12">
    <location>
        <begin position="27"/>
        <end position="45"/>
    </location>
</feature>
<keyword evidence="11 12" id="KW-0472">Membrane</keyword>
<dbReference type="NCBIfam" id="NF002826">
    <property type="entry name" value="PRK03001.1"/>
    <property type="match status" value="1"/>
</dbReference>
<evidence type="ECO:0000256" key="3">
    <source>
        <dbReference type="ARBA" id="ARBA00022475"/>
    </source>
</evidence>
<keyword evidence="9 12" id="KW-1133">Transmembrane helix</keyword>
<dbReference type="EC" id="3.4.24.-" evidence="12"/>
<evidence type="ECO:0000256" key="2">
    <source>
        <dbReference type="ARBA" id="ARBA00009779"/>
    </source>
</evidence>
<feature type="binding site" evidence="12">
    <location>
        <position position="202"/>
    </location>
    <ligand>
        <name>Zn(2+)</name>
        <dbReference type="ChEBI" id="CHEBI:29105"/>
        <note>catalytic</note>
    </ligand>
</feature>
<keyword evidence="16" id="KW-1185">Reference proteome</keyword>
<dbReference type="GO" id="GO:0004222">
    <property type="term" value="F:metalloendopeptidase activity"/>
    <property type="evidence" value="ECO:0007669"/>
    <property type="project" value="UniProtKB-UniRule"/>
</dbReference>
<evidence type="ECO:0000256" key="9">
    <source>
        <dbReference type="ARBA" id="ARBA00022989"/>
    </source>
</evidence>
<evidence type="ECO:0000256" key="7">
    <source>
        <dbReference type="ARBA" id="ARBA00022801"/>
    </source>
</evidence>
<evidence type="ECO:0000256" key="10">
    <source>
        <dbReference type="ARBA" id="ARBA00023049"/>
    </source>
</evidence>
<dbReference type="InterPro" id="IPR022919">
    <property type="entry name" value="Pept_M48_protease_HtpX"/>
</dbReference>
<accession>A0A0F3ISH6</accession>
<keyword evidence="3 12" id="KW-1003">Cell membrane</keyword>
<dbReference type="OrthoDB" id="15218at2"/>
<dbReference type="CDD" id="cd07336">
    <property type="entry name" value="M48B_HtpX_like"/>
    <property type="match status" value="1"/>
</dbReference>
<keyword evidence="5 12" id="KW-0812">Transmembrane</keyword>
<dbReference type="Proteomes" id="UP000033774">
    <property type="component" value="Unassembled WGS sequence"/>
</dbReference>
<evidence type="ECO:0000313" key="16">
    <source>
        <dbReference type="Proteomes" id="UP000033774"/>
    </source>
</evidence>
<keyword evidence="6 12" id="KW-0479">Metal-binding</keyword>
<feature type="transmembrane region" description="Helical" evidence="12">
    <location>
        <begin position="140"/>
        <end position="162"/>
    </location>
</feature>
<evidence type="ECO:0000259" key="14">
    <source>
        <dbReference type="Pfam" id="PF01435"/>
    </source>
</evidence>
<evidence type="ECO:0000256" key="13">
    <source>
        <dbReference type="SAM" id="MobiDB-lite"/>
    </source>
</evidence>
<feature type="domain" description="Peptidase M48" evidence="14">
    <location>
        <begin position="63"/>
        <end position="277"/>
    </location>
</feature>
<dbReference type="EMBL" id="LAJY01000240">
    <property type="protein sequence ID" value="KJV09651.1"/>
    <property type="molecule type" value="Genomic_DNA"/>
</dbReference>
<dbReference type="GO" id="GO:0006508">
    <property type="term" value="P:proteolysis"/>
    <property type="evidence" value="ECO:0007669"/>
    <property type="project" value="UniProtKB-KW"/>
</dbReference>
<evidence type="ECO:0000256" key="8">
    <source>
        <dbReference type="ARBA" id="ARBA00022833"/>
    </source>
</evidence>
<dbReference type="InterPro" id="IPR001915">
    <property type="entry name" value="Peptidase_M48"/>
</dbReference>
<feature type="active site" evidence="12">
    <location>
        <position position="130"/>
    </location>
</feature>
<evidence type="ECO:0000256" key="1">
    <source>
        <dbReference type="ARBA" id="ARBA00004651"/>
    </source>
</evidence>
<evidence type="ECO:0000256" key="6">
    <source>
        <dbReference type="ARBA" id="ARBA00022723"/>
    </source>
</evidence>
<organism evidence="15 16">
    <name type="scientific">Elstera litoralis</name>
    <dbReference type="NCBI Taxonomy" id="552518"/>
    <lineage>
        <taxon>Bacteria</taxon>
        <taxon>Pseudomonadati</taxon>
        <taxon>Pseudomonadota</taxon>
        <taxon>Alphaproteobacteria</taxon>
        <taxon>Rhodospirillales</taxon>
        <taxon>Rhodospirillaceae</taxon>
        <taxon>Elstera</taxon>
    </lineage>
</organism>
<feature type="binding site" evidence="12">
    <location>
        <position position="133"/>
    </location>
    <ligand>
        <name>Zn(2+)</name>
        <dbReference type="ChEBI" id="CHEBI:29105"/>
        <note>catalytic</note>
    </ligand>
</feature>
<feature type="region of interest" description="Disordered" evidence="13">
    <location>
        <begin position="289"/>
        <end position="308"/>
    </location>
</feature>
<comment type="caution">
    <text evidence="15">The sequence shown here is derived from an EMBL/GenBank/DDBJ whole genome shotgun (WGS) entry which is preliminary data.</text>
</comment>
<feature type="binding site" evidence="12">
    <location>
        <position position="129"/>
    </location>
    <ligand>
        <name>Zn(2+)</name>
        <dbReference type="ChEBI" id="CHEBI:29105"/>
        <note>catalytic</note>
    </ligand>
</feature>
<dbReference type="NCBIfam" id="NF002363">
    <property type="entry name" value="PRK01345.1"/>
    <property type="match status" value="1"/>
</dbReference>
<dbReference type="PANTHER" id="PTHR43221:SF1">
    <property type="entry name" value="PROTEASE HTPX"/>
    <property type="match status" value="1"/>
</dbReference>
<gene>
    <name evidence="12" type="primary">htpX</name>
    <name evidence="15" type="ORF">VZ95_10145</name>
</gene>
<dbReference type="PANTHER" id="PTHR43221">
    <property type="entry name" value="PROTEASE HTPX"/>
    <property type="match status" value="1"/>
</dbReference>
<dbReference type="RefSeq" id="WP_045775739.1">
    <property type="nucleotide sequence ID" value="NZ_LAJY01000240.1"/>
</dbReference>
<dbReference type="GO" id="GO:0008270">
    <property type="term" value="F:zinc ion binding"/>
    <property type="evidence" value="ECO:0007669"/>
    <property type="project" value="UniProtKB-UniRule"/>
</dbReference>
<comment type="subcellular location">
    <subcellularLocation>
        <location evidence="1 12">Cell membrane</location>
        <topology evidence="1 12">Multi-pass membrane protein</topology>
    </subcellularLocation>
</comment>
<comment type="cofactor">
    <cofactor evidence="12">
        <name>Zn(2+)</name>
        <dbReference type="ChEBI" id="CHEBI:29105"/>
    </cofactor>
    <text evidence="12">Binds 1 zinc ion per subunit.</text>
</comment>
<dbReference type="GO" id="GO:0005886">
    <property type="term" value="C:plasma membrane"/>
    <property type="evidence" value="ECO:0007669"/>
    <property type="project" value="UniProtKB-SubCell"/>
</dbReference>
<comment type="similarity">
    <text evidence="2 12">Belongs to the peptidase M48B family.</text>
</comment>
<feature type="transmembrane region" description="Helical" evidence="12">
    <location>
        <begin position="174"/>
        <end position="193"/>
    </location>
</feature>
<proteinExistence type="inferred from homology"/>
<reference evidence="15 16" key="1">
    <citation type="submission" date="2015-03" db="EMBL/GenBank/DDBJ databases">
        <title>Draft genome sequence of Elstera litoralis.</title>
        <authorList>
            <person name="Rahalkar M.C."/>
            <person name="Dhakephalkar P.K."/>
            <person name="Pore S.D."/>
            <person name="Arora P."/>
            <person name="Kapse N.G."/>
            <person name="Pandit P.S."/>
        </authorList>
    </citation>
    <scope>NUCLEOTIDE SEQUENCE [LARGE SCALE GENOMIC DNA]</scope>
    <source>
        <strain evidence="15 16">Dia-1</strain>
    </source>
</reference>
<dbReference type="Gene3D" id="3.30.2010.10">
    <property type="entry name" value="Metalloproteases ('zincins'), catalytic domain"/>
    <property type="match status" value="1"/>
</dbReference>
<evidence type="ECO:0000313" key="15">
    <source>
        <dbReference type="EMBL" id="KJV09651.1"/>
    </source>
</evidence>
<dbReference type="HAMAP" id="MF_00188">
    <property type="entry name" value="Pept_M48_protease_HtpX"/>
    <property type="match status" value="1"/>
</dbReference>
<dbReference type="InterPro" id="IPR050083">
    <property type="entry name" value="HtpX_protease"/>
</dbReference>
<dbReference type="AlphaFoldDB" id="A0A0F3ISH6"/>
<dbReference type="Pfam" id="PF01435">
    <property type="entry name" value="Peptidase_M48"/>
    <property type="match status" value="1"/>
</dbReference>
<evidence type="ECO:0000256" key="5">
    <source>
        <dbReference type="ARBA" id="ARBA00022692"/>
    </source>
</evidence>
<keyword evidence="10 12" id="KW-0482">Metalloprotease</keyword>
<evidence type="ECO:0000256" key="11">
    <source>
        <dbReference type="ARBA" id="ARBA00023136"/>
    </source>
</evidence>
<dbReference type="PATRIC" id="fig|552518.3.peg.1438"/>
<evidence type="ECO:0000256" key="4">
    <source>
        <dbReference type="ARBA" id="ARBA00022670"/>
    </source>
</evidence>
<keyword evidence="4 12" id="KW-0645">Protease</keyword>
<sequence length="308" mass="32756">MNARTFLLLAGLTAVFGVVGYLIAGQGGMLIAFLVAAAMNFFAYWTSDSLVLSMHHAQPLAPNDAPELYQIVADLARRAEIPMPRLYLMHEGQPNAFATGRNPEKGVVAVTSGLLEILDRDEIAAVVAHEIAHIKNRDTLTMTITATLAGAIGMLANFAMILTPSHNNREGGGVGGIGAVILMLLAPIMAMLVQMAISRTREYEADKTGASICGNPEALATALQKIEAYAQGRVNLTAERNPASAHVFIYNPLSGAGADNLFSTHPSTQNRVTRLMALVSSLAAPVPTGSPWRGRAKSDASRTRRPWG</sequence>
<keyword evidence="7 12" id="KW-0378">Hydrolase</keyword>